<dbReference type="PROSITE" id="PS51194">
    <property type="entry name" value="HELICASE_CTER"/>
    <property type="match status" value="1"/>
</dbReference>
<dbReference type="GO" id="GO:0016787">
    <property type="term" value="F:hydrolase activity"/>
    <property type="evidence" value="ECO:0007669"/>
    <property type="project" value="UniProtKB-KW"/>
</dbReference>
<dbReference type="EC" id="5.6.2.4" evidence="13"/>
<dbReference type="InterPro" id="IPR044876">
    <property type="entry name" value="HRDC_dom_sf"/>
</dbReference>
<sequence length="1324" mass="147812">MTYSVSPGTDSPTTLKVTFLWEANSAGGSMSKDKLPKANWTQHATAHDNFSCQDKFLSSNILFSLPTQRHCAREEMNARSMTCQIRSVTKLEAEKAWKLLTSLKLSPKSYTRPGKTLQLTKDTNAFSQHSSHTQIPRASDGNCAPARCRPVHQGVGEDGENSDSRRYAGNCFPPHSSGIAETGNVVNRQSGVDNSHARGVGEIYSSHANGASQKTREAYTTCADETEEDDILLNIDVDQIVEHYQTNCTPQPSVSRFPSTTPVTNSQSLAGHEETNLPPELSINCNHGLQLGLCPGALDHLQEMKDKLIEISNDLLDNVSDLSSEQIEMLRQERSQLKLQIQHLEKFLQTVSGNEERKMSQCSASTLTSGFQYETPSAFQYATPSSFPSRINPTRLDTQFSGYNESSHFDNWNSSSLSFDVTGGYGLSTAPVEREPYIPKYLEVNYIDGSNDKKWSSRDFPWTKKLEANNKKVFGNHSFRPNQREVINATMSGNDVFVLMPTGGGKSLTYQKAYCQVDELFLSSCAHSQGTSIHYDIVVARKPILDLFSKGFQFLPSIDEPSGIWLLSYVIASNVEFSSIVTGNDKSISSTTAGTLTFMTYFLQLPGLICPGITLVISPLVSLIQDQIMHLLQVNIPAAYLSSNMEWTEQQEILRELNSDGSKYKFLYVTPEKVAKSDVLLRHLESLHTRDTLARIVIDEAHCVSQWGHDFRPDYQGLGILKQKFPTVPVLALTATATISVKEDVVQALGLANCIIFRQSFNRPNLRYTVIPKTKKCLEDIGTFIKNNHFDQCGIIYCLSRMDCERVAEKLQEYGHKAAFYHGSMDGAQRANIQKQWSKDEINIICATIAFGMGINKPNVRFVIHHSLPKSIEGYHQECGRAGRDGLPSSCVLYYSYSDYVSLCPNMFLVSVSEIRVKHMISQGTVEQSPFGSGYGRSNVAASGRNLETNVENLLRMAFFQHFFQVSYCENEVDCRRLLQLIHFGEKFESTNCRKTCDNCCKTQNCIEKDVTEVAKQLVELVKMTGQKFSSAHVLEVFRGSLSQYVKKHRHESLHLHGAGKKLAKGEASRVLRHLVTEDILVEDVKKSDLYGSVSSVLKVNESKAYNLFAGGQTMRLRFPSFVKASKLGKYEATPAKGSLTSGKQSPPRTDPSGVPQSTFDPTLSAILYSALRKLRTNIVRESGDGVMAYHIFGDDTLQLIGQKVPRTINELRDINGIGKVKINKYGDNVLETIEATVRDYYKSDKTSSSCNDNTDSGKKRRNSINVQNGNSKDEEFFTESTGCTKKRVLKKQNKHAEVIDYRDLGYFDECIDGDLDFDETMMP</sequence>
<evidence type="ECO:0000313" key="19">
    <source>
        <dbReference type="EMBL" id="WMV12419.1"/>
    </source>
</evidence>
<evidence type="ECO:0000256" key="9">
    <source>
        <dbReference type="ARBA" id="ARBA00023125"/>
    </source>
</evidence>
<dbReference type="InterPro" id="IPR010997">
    <property type="entry name" value="HRDC-like_sf"/>
</dbReference>
<evidence type="ECO:0000256" key="7">
    <source>
        <dbReference type="ARBA" id="ARBA00022806"/>
    </source>
</evidence>
<dbReference type="CDD" id="cd17920">
    <property type="entry name" value="DEXHc_RecQ"/>
    <property type="match status" value="1"/>
</dbReference>
<dbReference type="GO" id="GO:0005737">
    <property type="term" value="C:cytoplasm"/>
    <property type="evidence" value="ECO:0007669"/>
    <property type="project" value="TreeGrafter"/>
</dbReference>
<evidence type="ECO:0000259" key="15">
    <source>
        <dbReference type="PROSITE" id="PS50206"/>
    </source>
</evidence>
<feature type="region of interest" description="Disordered" evidence="14">
    <location>
        <begin position="1245"/>
        <end position="1272"/>
    </location>
</feature>
<dbReference type="Pfam" id="PF00570">
    <property type="entry name" value="HRDC"/>
    <property type="match status" value="1"/>
</dbReference>
<dbReference type="SUPFAM" id="SSF46785">
    <property type="entry name" value="Winged helix' DNA-binding domain"/>
    <property type="match status" value="1"/>
</dbReference>
<dbReference type="PROSITE" id="PS00690">
    <property type="entry name" value="DEAH_ATP_HELICASE"/>
    <property type="match status" value="1"/>
</dbReference>
<dbReference type="GO" id="GO:0005694">
    <property type="term" value="C:chromosome"/>
    <property type="evidence" value="ECO:0007669"/>
    <property type="project" value="TreeGrafter"/>
</dbReference>
<evidence type="ECO:0000256" key="12">
    <source>
        <dbReference type="ARBA" id="ARBA00034617"/>
    </source>
</evidence>
<organism evidence="19 20">
    <name type="scientific">Solanum verrucosum</name>
    <dbReference type="NCBI Taxonomy" id="315347"/>
    <lineage>
        <taxon>Eukaryota</taxon>
        <taxon>Viridiplantae</taxon>
        <taxon>Streptophyta</taxon>
        <taxon>Embryophyta</taxon>
        <taxon>Tracheophyta</taxon>
        <taxon>Spermatophyta</taxon>
        <taxon>Magnoliopsida</taxon>
        <taxon>eudicotyledons</taxon>
        <taxon>Gunneridae</taxon>
        <taxon>Pentapetalae</taxon>
        <taxon>asterids</taxon>
        <taxon>lamiids</taxon>
        <taxon>Solanales</taxon>
        <taxon>Solanaceae</taxon>
        <taxon>Solanoideae</taxon>
        <taxon>Solaneae</taxon>
        <taxon>Solanum</taxon>
    </lineage>
</organism>
<dbReference type="SMART" id="SM00490">
    <property type="entry name" value="HELICc"/>
    <property type="match status" value="1"/>
</dbReference>
<dbReference type="PROSITE" id="PS50967">
    <property type="entry name" value="HRDC"/>
    <property type="match status" value="1"/>
</dbReference>
<dbReference type="PROSITE" id="PS50206">
    <property type="entry name" value="RHODANESE_3"/>
    <property type="match status" value="1"/>
</dbReference>
<dbReference type="InterPro" id="IPR011545">
    <property type="entry name" value="DEAD/DEAH_box_helicase_dom"/>
</dbReference>
<dbReference type="EMBL" id="CP133612">
    <property type="protein sequence ID" value="WMV12419.1"/>
    <property type="molecule type" value="Genomic_DNA"/>
</dbReference>
<dbReference type="PANTHER" id="PTHR13710">
    <property type="entry name" value="DNA HELICASE RECQ FAMILY MEMBER"/>
    <property type="match status" value="1"/>
</dbReference>
<dbReference type="Gene3D" id="3.40.50.300">
    <property type="entry name" value="P-loop containing nucleotide triphosphate hydrolases"/>
    <property type="match status" value="3"/>
</dbReference>
<keyword evidence="5" id="KW-0547">Nucleotide-binding</keyword>
<comment type="similarity">
    <text evidence="3">Belongs to the helicase family. RecQ subfamily.</text>
</comment>
<keyword evidence="9" id="KW-0238">DNA-binding</keyword>
<keyword evidence="7" id="KW-0347">Helicase</keyword>
<dbReference type="InterPro" id="IPR004589">
    <property type="entry name" value="DNA_helicase_ATP-dep_RecQ"/>
</dbReference>
<dbReference type="InterPro" id="IPR002121">
    <property type="entry name" value="HRDC_dom"/>
</dbReference>
<evidence type="ECO:0000256" key="5">
    <source>
        <dbReference type="ARBA" id="ARBA00022741"/>
    </source>
</evidence>
<dbReference type="NCBIfam" id="TIGR00614">
    <property type="entry name" value="recQ_fam"/>
    <property type="match status" value="1"/>
</dbReference>
<keyword evidence="8" id="KW-0067">ATP-binding</keyword>
<dbReference type="InterPro" id="IPR001650">
    <property type="entry name" value="Helicase_C-like"/>
</dbReference>
<dbReference type="Pfam" id="PF16124">
    <property type="entry name" value="RecQ_Zn_bind"/>
    <property type="match status" value="1"/>
</dbReference>
<feature type="compositionally biased region" description="Polar residues" evidence="14">
    <location>
        <begin position="1139"/>
        <end position="1148"/>
    </location>
</feature>
<dbReference type="Pfam" id="PF09382">
    <property type="entry name" value="RQC"/>
    <property type="match status" value="1"/>
</dbReference>
<evidence type="ECO:0000313" key="20">
    <source>
        <dbReference type="Proteomes" id="UP001234989"/>
    </source>
</evidence>
<dbReference type="GO" id="GO:0005524">
    <property type="term" value="F:ATP binding"/>
    <property type="evidence" value="ECO:0007669"/>
    <property type="project" value="UniProtKB-KW"/>
</dbReference>
<accession>A0AAF0PWK9</accession>
<evidence type="ECO:0000259" key="18">
    <source>
        <dbReference type="PROSITE" id="PS51194"/>
    </source>
</evidence>
<evidence type="ECO:0000256" key="11">
    <source>
        <dbReference type="ARBA" id="ARBA00023242"/>
    </source>
</evidence>
<evidence type="ECO:0000259" key="16">
    <source>
        <dbReference type="PROSITE" id="PS50967"/>
    </source>
</evidence>
<dbReference type="PANTHER" id="PTHR13710:SF156">
    <property type="entry name" value="ATP-DEPENDENT DNA HELICASE Q-LIKE 4B"/>
    <property type="match status" value="1"/>
</dbReference>
<feature type="region of interest" description="Disordered" evidence="14">
    <location>
        <begin position="249"/>
        <end position="275"/>
    </location>
</feature>
<feature type="domain" description="Helicase ATP-binding" evidence="17">
    <location>
        <begin position="572"/>
        <end position="755"/>
    </location>
</feature>
<comment type="cofactor">
    <cofactor evidence="1">
        <name>Zn(2+)</name>
        <dbReference type="ChEBI" id="CHEBI:29105"/>
    </cofactor>
</comment>
<keyword evidence="20" id="KW-1185">Reference proteome</keyword>
<dbReference type="FunFam" id="3.40.50.300:FF:000340">
    <property type="entry name" value="Bloom syndrome, RecQ helicase"/>
    <property type="match status" value="1"/>
</dbReference>
<feature type="domain" description="Helicase C-terminal" evidence="18">
    <location>
        <begin position="777"/>
        <end position="933"/>
    </location>
</feature>
<dbReference type="GO" id="GO:0005634">
    <property type="term" value="C:nucleus"/>
    <property type="evidence" value="ECO:0007669"/>
    <property type="project" value="UniProtKB-SubCell"/>
</dbReference>
<dbReference type="PROSITE" id="PS51192">
    <property type="entry name" value="HELICASE_ATP_BIND_1"/>
    <property type="match status" value="1"/>
</dbReference>
<dbReference type="InterPro" id="IPR032284">
    <property type="entry name" value="RecQ_Zn-bd"/>
</dbReference>
<evidence type="ECO:0000256" key="3">
    <source>
        <dbReference type="ARBA" id="ARBA00005446"/>
    </source>
</evidence>
<feature type="region of interest" description="Disordered" evidence="14">
    <location>
        <begin position="1134"/>
        <end position="1159"/>
    </location>
</feature>
<reference evidence="19" key="1">
    <citation type="submission" date="2023-08" db="EMBL/GenBank/DDBJ databases">
        <title>A de novo genome assembly of Solanum verrucosum Schlechtendal, a Mexican diploid species geographically isolated from the other diploid A-genome species in potato relatives.</title>
        <authorList>
            <person name="Hosaka K."/>
        </authorList>
    </citation>
    <scope>NUCLEOTIDE SEQUENCE</scope>
    <source>
        <tissue evidence="19">Young leaves</tissue>
    </source>
</reference>
<dbReference type="FunFam" id="3.40.50.300:FF:003000">
    <property type="entry name" value="ATP-dependent DNA helicase"/>
    <property type="match status" value="1"/>
</dbReference>
<dbReference type="InterPro" id="IPR002464">
    <property type="entry name" value="DNA/RNA_helicase_DEAH_CS"/>
</dbReference>
<comment type="subcellular location">
    <subcellularLocation>
        <location evidence="2">Nucleus</location>
    </subcellularLocation>
</comment>
<dbReference type="Pfam" id="PF00271">
    <property type="entry name" value="Helicase_C"/>
    <property type="match status" value="1"/>
</dbReference>
<dbReference type="GO" id="GO:0003677">
    <property type="term" value="F:DNA binding"/>
    <property type="evidence" value="ECO:0007669"/>
    <property type="project" value="UniProtKB-KW"/>
</dbReference>
<keyword evidence="10" id="KW-0413">Isomerase</keyword>
<dbReference type="GO" id="GO:0009378">
    <property type="term" value="F:four-way junction helicase activity"/>
    <property type="evidence" value="ECO:0007669"/>
    <property type="project" value="TreeGrafter"/>
</dbReference>
<feature type="domain" description="Rhodanese" evidence="15">
    <location>
        <begin position="795"/>
        <end position="837"/>
    </location>
</feature>
<protein>
    <recommendedName>
        <fullName evidence="13">DNA 3'-5' helicase</fullName>
        <ecNumber evidence="13">5.6.2.4</ecNumber>
    </recommendedName>
</protein>
<dbReference type="InterPro" id="IPR014001">
    <property type="entry name" value="Helicase_ATP-bd"/>
</dbReference>
<evidence type="ECO:0000256" key="2">
    <source>
        <dbReference type="ARBA" id="ARBA00004123"/>
    </source>
</evidence>
<dbReference type="CDD" id="cd18794">
    <property type="entry name" value="SF2_C_RecQ"/>
    <property type="match status" value="1"/>
</dbReference>
<evidence type="ECO:0000256" key="6">
    <source>
        <dbReference type="ARBA" id="ARBA00022801"/>
    </source>
</evidence>
<evidence type="ECO:0000256" key="1">
    <source>
        <dbReference type="ARBA" id="ARBA00001947"/>
    </source>
</evidence>
<comment type="similarity">
    <text evidence="4">Belongs to the disease resistance NB-LRR family.</text>
</comment>
<evidence type="ECO:0000256" key="8">
    <source>
        <dbReference type="ARBA" id="ARBA00022840"/>
    </source>
</evidence>
<dbReference type="InterPro" id="IPR036388">
    <property type="entry name" value="WH-like_DNA-bd_sf"/>
</dbReference>
<dbReference type="SMART" id="SM00487">
    <property type="entry name" value="DEXDc"/>
    <property type="match status" value="1"/>
</dbReference>
<gene>
    <name evidence="19" type="ORF">MTR67_005804</name>
</gene>
<comment type="catalytic activity">
    <reaction evidence="12">
        <text>Couples ATP hydrolysis with the unwinding of duplex DNA by translocating in the 3'-5' direction.</text>
        <dbReference type="EC" id="5.6.2.4"/>
    </reaction>
</comment>
<dbReference type="SUPFAM" id="SSF52540">
    <property type="entry name" value="P-loop containing nucleoside triphosphate hydrolases"/>
    <property type="match status" value="2"/>
</dbReference>
<dbReference type="InterPro" id="IPR027417">
    <property type="entry name" value="P-loop_NTPase"/>
</dbReference>
<dbReference type="InterPro" id="IPR036390">
    <property type="entry name" value="WH_DNA-bd_sf"/>
</dbReference>
<evidence type="ECO:0000259" key="17">
    <source>
        <dbReference type="PROSITE" id="PS51192"/>
    </source>
</evidence>
<feature type="region of interest" description="Disordered" evidence="14">
    <location>
        <begin position="126"/>
        <end position="182"/>
    </location>
</feature>
<dbReference type="Gene3D" id="1.10.150.80">
    <property type="entry name" value="HRDC domain"/>
    <property type="match status" value="1"/>
</dbReference>
<proteinExistence type="inferred from homology"/>
<name>A0AAF0PWK9_SOLVR</name>
<dbReference type="Gene3D" id="1.10.10.10">
    <property type="entry name" value="Winged helix-like DNA-binding domain superfamily/Winged helix DNA-binding domain"/>
    <property type="match status" value="1"/>
</dbReference>
<dbReference type="GO" id="GO:0000724">
    <property type="term" value="P:double-strand break repair via homologous recombination"/>
    <property type="evidence" value="ECO:0007669"/>
    <property type="project" value="TreeGrafter"/>
</dbReference>
<dbReference type="SUPFAM" id="SSF47819">
    <property type="entry name" value="HRDC-like"/>
    <property type="match status" value="1"/>
</dbReference>
<dbReference type="GO" id="GO:0006260">
    <property type="term" value="P:DNA replication"/>
    <property type="evidence" value="ECO:0007669"/>
    <property type="project" value="InterPro"/>
</dbReference>
<dbReference type="SMART" id="SM00956">
    <property type="entry name" value="RQC"/>
    <property type="match status" value="1"/>
</dbReference>
<feature type="compositionally biased region" description="Polar residues" evidence="14">
    <location>
        <begin position="249"/>
        <end position="269"/>
    </location>
</feature>
<feature type="domain" description="HRDC" evidence="16">
    <location>
        <begin position="1162"/>
        <end position="1244"/>
    </location>
</feature>
<keyword evidence="6" id="KW-0378">Hydrolase</keyword>
<evidence type="ECO:0000256" key="14">
    <source>
        <dbReference type="SAM" id="MobiDB-lite"/>
    </source>
</evidence>
<keyword evidence="11" id="KW-0539">Nucleus</keyword>
<dbReference type="GO" id="GO:0043138">
    <property type="term" value="F:3'-5' DNA helicase activity"/>
    <property type="evidence" value="ECO:0007669"/>
    <property type="project" value="UniProtKB-EC"/>
</dbReference>
<evidence type="ECO:0000256" key="10">
    <source>
        <dbReference type="ARBA" id="ARBA00023235"/>
    </source>
</evidence>
<dbReference type="Pfam" id="PF00270">
    <property type="entry name" value="DEAD"/>
    <property type="match status" value="1"/>
</dbReference>
<evidence type="ECO:0000256" key="13">
    <source>
        <dbReference type="ARBA" id="ARBA00034808"/>
    </source>
</evidence>
<evidence type="ECO:0000256" key="4">
    <source>
        <dbReference type="ARBA" id="ARBA00008894"/>
    </source>
</evidence>
<dbReference type="InterPro" id="IPR018982">
    <property type="entry name" value="RQC_domain"/>
</dbReference>
<dbReference type="Proteomes" id="UP001234989">
    <property type="component" value="Chromosome 1"/>
</dbReference>
<feature type="compositionally biased region" description="Polar residues" evidence="14">
    <location>
        <begin position="126"/>
        <end position="136"/>
    </location>
</feature>
<dbReference type="InterPro" id="IPR001763">
    <property type="entry name" value="Rhodanese-like_dom"/>
</dbReference>